<dbReference type="PANTHER" id="PTHR35804:SF1">
    <property type="entry name" value="LYSINE EXPORTER LYSO"/>
    <property type="match status" value="1"/>
</dbReference>
<keyword evidence="1" id="KW-0472">Membrane</keyword>
<feature type="transmembrane region" description="Helical" evidence="1">
    <location>
        <begin position="33"/>
        <end position="53"/>
    </location>
</feature>
<evidence type="ECO:0000313" key="2">
    <source>
        <dbReference type="EMBL" id="AJK45198.1"/>
    </source>
</evidence>
<feature type="transmembrane region" description="Helical" evidence="1">
    <location>
        <begin position="200"/>
        <end position="221"/>
    </location>
</feature>
<dbReference type="AlphaFoldDB" id="A0A0B6RPA1"/>
<name>A0A0B6RPA1_BURPL</name>
<dbReference type="EMBL" id="CP002580">
    <property type="protein sequence ID" value="AJK45198.1"/>
    <property type="molecule type" value="Genomic_DNA"/>
</dbReference>
<keyword evidence="1 2" id="KW-0812">Transmembrane</keyword>
<dbReference type="RefSeq" id="WP_042623965.1">
    <property type="nucleotide sequence ID" value="NZ_CP002580.1"/>
</dbReference>
<proteinExistence type="predicted"/>
<dbReference type="Proteomes" id="UP000031838">
    <property type="component" value="Chromosome 1"/>
</dbReference>
<keyword evidence="3" id="KW-1185">Reference proteome</keyword>
<dbReference type="PANTHER" id="PTHR35804">
    <property type="entry name" value="LYSINE EXPORTER LYSO"/>
    <property type="match status" value="1"/>
</dbReference>
<evidence type="ECO:0000256" key="1">
    <source>
        <dbReference type="SAM" id="Phobius"/>
    </source>
</evidence>
<sequence length="308" mass="31937">MQALLTAVVPIFIALLAGMLIGRMLPGALRASLTRLITPLVWLLLVSIGHRFGDVLGRGAGVRGVVGLALLFAVLTTLVPWLLIAVASRLRRPRARHAQGTGALNLATLLKPLRECAIALGAVAIGAATSLVALPAWLAQLPMPSTDQLLYTLIGFVGMDMLAVRLSRANLSPKVLAIPAIVIAGSLAGGALAARLGDQPLPVALALSSGFGWFSLSGALVASRLGDLYGTVALLTDLFRELLAVVLLYSLGARFSSPCIGASGATALDSTLPIIKQTCEPHDIPTAMISGLILSLAAPFLISLFLMH</sequence>
<accession>A0A0B6RPA1</accession>
<dbReference type="GO" id="GO:0005886">
    <property type="term" value="C:plasma membrane"/>
    <property type="evidence" value="ECO:0007669"/>
    <property type="project" value="TreeGrafter"/>
</dbReference>
<dbReference type="KEGG" id="bgp:BGL_1c06620"/>
<feature type="transmembrane region" description="Helical" evidence="1">
    <location>
        <begin position="116"/>
        <end position="137"/>
    </location>
</feature>
<feature type="transmembrane region" description="Helical" evidence="1">
    <location>
        <begin position="149"/>
        <end position="166"/>
    </location>
</feature>
<dbReference type="Pfam" id="PF03956">
    <property type="entry name" value="Lys_export"/>
    <property type="match status" value="1"/>
</dbReference>
<feature type="transmembrane region" description="Helical" evidence="1">
    <location>
        <begin position="175"/>
        <end position="194"/>
    </location>
</feature>
<dbReference type="GO" id="GO:0015661">
    <property type="term" value="F:L-lysine efflux transmembrane transporter activity"/>
    <property type="evidence" value="ECO:0007669"/>
    <property type="project" value="InterPro"/>
</dbReference>
<protein>
    <submittedName>
        <fullName evidence="2">Hypothetical transmembrane protein DUF340</fullName>
    </submittedName>
</protein>
<feature type="transmembrane region" description="Helical" evidence="1">
    <location>
        <begin position="287"/>
        <end position="307"/>
    </location>
</feature>
<gene>
    <name evidence="2" type="ORF">BGL_1c06620</name>
</gene>
<dbReference type="InterPro" id="IPR005642">
    <property type="entry name" value="LysO"/>
</dbReference>
<reference evidence="3" key="1">
    <citation type="submission" date="2011-03" db="EMBL/GenBank/DDBJ databases">
        <authorList>
            <person name="Voget S."/>
            <person name="Streit W.R."/>
            <person name="Jaeger K.E."/>
            <person name="Daniel R."/>
        </authorList>
    </citation>
    <scope>NUCLEOTIDE SEQUENCE [LARGE SCALE GENOMIC DNA]</scope>
    <source>
        <strain evidence="3">PG1</strain>
    </source>
</reference>
<reference evidence="2 3" key="2">
    <citation type="journal article" date="2016" name="Appl. Microbiol. Biotechnol.">
        <title>Mutations improving production and secretion of extracellular lipase by Burkholderia glumae PG1.</title>
        <authorList>
            <person name="Knapp A."/>
            <person name="Voget S."/>
            <person name="Gao R."/>
            <person name="Zaburannyi N."/>
            <person name="Krysciak D."/>
            <person name="Breuer M."/>
            <person name="Hauer B."/>
            <person name="Streit W.R."/>
            <person name="Muller R."/>
            <person name="Daniel R."/>
            <person name="Jaeger K.E."/>
        </authorList>
    </citation>
    <scope>NUCLEOTIDE SEQUENCE [LARGE SCALE GENOMIC DNA]</scope>
    <source>
        <strain evidence="2 3">PG1</strain>
    </source>
</reference>
<keyword evidence="1" id="KW-1133">Transmembrane helix</keyword>
<feature type="transmembrane region" description="Helical" evidence="1">
    <location>
        <begin position="6"/>
        <end position="26"/>
    </location>
</feature>
<organism evidence="2 3">
    <name type="scientific">Burkholderia plantarii</name>
    <dbReference type="NCBI Taxonomy" id="41899"/>
    <lineage>
        <taxon>Bacteria</taxon>
        <taxon>Pseudomonadati</taxon>
        <taxon>Pseudomonadota</taxon>
        <taxon>Betaproteobacteria</taxon>
        <taxon>Burkholderiales</taxon>
        <taxon>Burkholderiaceae</taxon>
        <taxon>Burkholderia</taxon>
    </lineage>
</organism>
<feature type="transmembrane region" description="Helical" evidence="1">
    <location>
        <begin position="65"/>
        <end position="87"/>
    </location>
</feature>
<dbReference type="HOGENOM" id="CLU_045681_1_1_4"/>
<evidence type="ECO:0000313" key="3">
    <source>
        <dbReference type="Proteomes" id="UP000031838"/>
    </source>
</evidence>